<dbReference type="GO" id="GO:0016989">
    <property type="term" value="F:sigma factor antagonist activity"/>
    <property type="evidence" value="ECO:0007669"/>
    <property type="project" value="TreeGrafter"/>
</dbReference>
<feature type="domain" description="FecR N-terminal" evidence="2">
    <location>
        <begin position="22"/>
        <end position="63"/>
    </location>
</feature>
<dbReference type="PANTHER" id="PTHR30273">
    <property type="entry name" value="PERIPLASMIC SIGNAL SENSOR AND SIGMA FACTOR ACTIVATOR FECR-RELATED"/>
    <property type="match status" value="1"/>
</dbReference>
<dbReference type="PIRSF" id="PIRSF018266">
    <property type="entry name" value="FecR"/>
    <property type="match status" value="1"/>
</dbReference>
<evidence type="ECO:0000259" key="2">
    <source>
        <dbReference type="Pfam" id="PF16220"/>
    </source>
</evidence>
<reference evidence="3 4" key="1">
    <citation type="journal article" date="2014" name="Genome Announc.">
        <title>Draft Genome Sequence of Advenella kashmirensis Strain W13003, a Polycyclic Aromatic Hydrocarbon-Degrading Bacterium.</title>
        <authorList>
            <person name="Wang X."/>
            <person name="Jin D."/>
            <person name="Zhou L."/>
            <person name="Wu L."/>
            <person name="An W."/>
            <person name="Zhao L."/>
        </authorList>
    </citation>
    <scope>NUCLEOTIDE SEQUENCE [LARGE SCALE GENOMIC DNA]</scope>
    <source>
        <strain evidence="3 4">W13003</strain>
    </source>
</reference>
<dbReference type="EMBL" id="AYXT01000013">
    <property type="protein sequence ID" value="ETF00593.1"/>
    <property type="molecule type" value="Genomic_DNA"/>
</dbReference>
<dbReference type="Pfam" id="PF04773">
    <property type="entry name" value="FecR"/>
    <property type="match status" value="1"/>
</dbReference>
<feature type="domain" description="FecR protein" evidence="1">
    <location>
        <begin position="122"/>
        <end position="218"/>
    </location>
</feature>
<dbReference type="Proteomes" id="UP000018733">
    <property type="component" value="Unassembled WGS sequence"/>
</dbReference>
<dbReference type="InterPro" id="IPR012373">
    <property type="entry name" value="Ferrdict_sens_TM"/>
</dbReference>
<proteinExistence type="predicted"/>
<sequence length="338" mass="37533">MPRFEIGSADSDIMPDGTVVDTAISWFIRLQGSSAQSQDRRDFNTWLAASPMHQVAWRRIQSLGGRIDDVQPDIGLKTLERARDRKQARRSALKTLGVVLVGGSAATWLATRTQTWQAATADYVTAVGERRTVTLDDGTEIVMNTDSAFNVRFDGLNRWVDLVSGEVCITTGKDTAATRGRPFRVRTEFGILRALGTRFLVRLDPEQGWLNVEQGAVEVTAAVGMRATAQAGDTMRFDREGVRRQQTDLLPSAWLKGMLIVHNMPLSQFLAELSRYRRGFVTCDDAIARLPVSGAYQTKDPDKVLALVAASQGLSLGYRTRFWVVVSKEDRSAYKKMT</sequence>
<dbReference type="Gene3D" id="2.60.120.1440">
    <property type="match status" value="1"/>
</dbReference>
<dbReference type="Pfam" id="PF16220">
    <property type="entry name" value="DUF4880"/>
    <property type="match status" value="1"/>
</dbReference>
<comment type="caution">
    <text evidence="3">The sequence shown here is derived from an EMBL/GenBank/DDBJ whole genome shotgun (WGS) entry which is preliminary data.</text>
</comment>
<dbReference type="PATRIC" id="fig|1424334.3.peg.3902"/>
<dbReference type="InterPro" id="IPR032623">
    <property type="entry name" value="FecR_N"/>
</dbReference>
<keyword evidence="4" id="KW-1185">Reference proteome</keyword>
<accession>V8QMQ9</accession>
<evidence type="ECO:0000313" key="4">
    <source>
        <dbReference type="Proteomes" id="UP000018733"/>
    </source>
</evidence>
<dbReference type="HOGENOM" id="CLU_050192_0_1_4"/>
<dbReference type="AlphaFoldDB" id="V8QMQ9"/>
<gene>
    <name evidence="3" type="ORF">W822_19440</name>
</gene>
<evidence type="ECO:0000313" key="3">
    <source>
        <dbReference type="EMBL" id="ETF00593.1"/>
    </source>
</evidence>
<name>V8QMQ9_9BURK</name>
<organism evidence="3 4">
    <name type="scientific">Advenella kashmirensis W13003</name>
    <dbReference type="NCBI Taxonomy" id="1424334"/>
    <lineage>
        <taxon>Bacteria</taxon>
        <taxon>Pseudomonadati</taxon>
        <taxon>Pseudomonadota</taxon>
        <taxon>Betaproteobacteria</taxon>
        <taxon>Burkholderiales</taxon>
        <taxon>Alcaligenaceae</taxon>
    </lineage>
</organism>
<dbReference type="InterPro" id="IPR006860">
    <property type="entry name" value="FecR"/>
</dbReference>
<protein>
    <submittedName>
        <fullName evidence="3">Siderophore-interacting protein</fullName>
    </submittedName>
</protein>
<evidence type="ECO:0000259" key="1">
    <source>
        <dbReference type="Pfam" id="PF04773"/>
    </source>
</evidence>
<dbReference type="eggNOG" id="COG3712">
    <property type="taxonomic scope" value="Bacteria"/>
</dbReference>
<dbReference type="PANTHER" id="PTHR30273:SF2">
    <property type="entry name" value="PROTEIN FECR"/>
    <property type="match status" value="1"/>
</dbReference>
<dbReference type="STRING" id="1424334.W822_19440"/>